<dbReference type="HOGENOM" id="CLU_1316054_0_0_1"/>
<accession>A0A075B383</accession>
<keyword evidence="1" id="KW-0694">RNA-binding</keyword>
<keyword evidence="1" id="KW-0690">Ribosome biogenesis</keyword>
<comment type="subcellular location">
    <subcellularLocation>
        <location evidence="1">Nucleus</location>
        <location evidence="1">Nucleolus</location>
    </subcellularLocation>
</comment>
<dbReference type="Pfam" id="PF17407">
    <property type="entry name" value="Nrap_D6"/>
    <property type="match status" value="1"/>
</dbReference>
<dbReference type="GO" id="GO:0003723">
    <property type="term" value="F:RNA binding"/>
    <property type="evidence" value="ECO:0007669"/>
    <property type="project" value="UniProtKB-KW"/>
</dbReference>
<gene>
    <name evidence="3" type="ORF">O9G_005316</name>
</gene>
<keyword evidence="1" id="KW-0539">Nucleus</keyword>
<evidence type="ECO:0000313" key="4">
    <source>
        <dbReference type="Proteomes" id="UP000030755"/>
    </source>
</evidence>
<sequence>MICSNTLKLCINFNSPEKYSSIFTPNLSEFDCYLTLNEVAERHTKPLCKENLIHSEESSQIEFIHKKDPKGLDHLWIDFDPAAKYVASIREKFHDQVLVFHNPFGVFHNPFGGTHIGIIFKRSLFKDTPNIQILKKPKLSFDSKQGKKKPKLSFDSKQGKKVKQSLPYPVNAIGFDDDSQKWLTEPNYHGIIMDIDRCGSGILQSINKK</sequence>
<protein>
    <recommendedName>
        <fullName evidence="1">U3 small nucleolar RNA-associated protein 22</fullName>
    </recommendedName>
</protein>
<keyword evidence="1" id="KW-0698">rRNA processing</keyword>
<dbReference type="PANTHER" id="PTHR17972">
    <property type="entry name" value="NUCLEOLAR RNA-ASSOCIATED PROTEIN"/>
    <property type="match status" value="1"/>
</dbReference>
<evidence type="ECO:0000256" key="1">
    <source>
        <dbReference type="RuleBase" id="RU364032"/>
    </source>
</evidence>
<dbReference type="Gene3D" id="3.30.70.3030">
    <property type="match status" value="1"/>
</dbReference>
<dbReference type="GO" id="GO:0032040">
    <property type="term" value="C:small-subunit processome"/>
    <property type="evidence" value="ECO:0007669"/>
    <property type="project" value="TreeGrafter"/>
</dbReference>
<dbReference type="Proteomes" id="UP000030755">
    <property type="component" value="Unassembled WGS sequence"/>
</dbReference>
<dbReference type="GO" id="GO:0006409">
    <property type="term" value="P:tRNA export from nucleus"/>
    <property type="evidence" value="ECO:0007669"/>
    <property type="project" value="TreeGrafter"/>
</dbReference>
<dbReference type="EMBL" id="KE560380">
    <property type="protein sequence ID" value="EPZ37010.1"/>
    <property type="molecule type" value="Genomic_DNA"/>
</dbReference>
<feature type="domain" description="Nrap protein" evidence="2">
    <location>
        <begin position="27"/>
        <end position="206"/>
    </location>
</feature>
<dbReference type="GO" id="GO:0006364">
    <property type="term" value="P:rRNA processing"/>
    <property type="evidence" value="ECO:0007669"/>
    <property type="project" value="UniProtKB-KW"/>
</dbReference>
<comment type="similarity">
    <text evidence="1">Belongs to the NRAP family.</text>
</comment>
<keyword evidence="4" id="KW-1185">Reference proteome</keyword>
<dbReference type="InterPro" id="IPR035371">
    <property type="entry name" value="Nrap_D6"/>
</dbReference>
<evidence type="ECO:0000259" key="2">
    <source>
        <dbReference type="Pfam" id="PF17407"/>
    </source>
</evidence>
<organism evidence="3 4">
    <name type="scientific">Rozella allomycis (strain CSF55)</name>
    <dbReference type="NCBI Taxonomy" id="988480"/>
    <lineage>
        <taxon>Eukaryota</taxon>
        <taxon>Fungi</taxon>
        <taxon>Fungi incertae sedis</taxon>
        <taxon>Cryptomycota</taxon>
        <taxon>Cryptomycota incertae sedis</taxon>
        <taxon>Rozella</taxon>
    </lineage>
</organism>
<reference evidence="3 4" key="1">
    <citation type="journal article" date="2013" name="Curr. Biol.">
        <title>Shared signatures of parasitism and phylogenomics unite Cryptomycota and microsporidia.</title>
        <authorList>
            <person name="James T.Y."/>
            <person name="Pelin A."/>
            <person name="Bonen L."/>
            <person name="Ahrendt S."/>
            <person name="Sain D."/>
            <person name="Corradi N."/>
            <person name="Stajich J.E."/>
        </authorList>
    </citation>
    <scope>NUCLEOTIDE SEQUENCE [LARGE SCALE GENOMIC DNA]</scope>
    <source>
        <strain evidence="3 4">CSF55</strain>
    </source>
</reference>
<evidence type="ECO:0000313" key="3">
    <source>
        <dbReference type="EMBL" id="EPZ37010.1"/>
    </source>
</evidence>
<dbReference type="GO" id="GO:0032545">
    <property type="term" value="C:CURI complex"/>
    <property type="evidence" value="ECO:0007669"/>
    <property type="project" value="TreeGrafter"/>
</dbReference>
<proteinExistence type="inferred from homology"/>
<dbReference type="PANTHER" id="PTHR17972:SF0">
    <property type="entry name" value="NUCLEOLAR PROTEIN 6"/>
    <property type="match status" value="1"/>
</dbReference>
<keyword evidence="1" id="KW-0687">Ribonucleoprotein</keyword>
<dbReference type="GO" id="GO:0034456">
    <property type="term" value="C:UTP-C complex"/>
    <property type="evidence" value="ECO:0007669"/>
    <property type="project" value="TreeGrafter"/>
</dbReference>
<dbReference type="InterPro" id="IPR005554">
    <property type="entry name" value="NOL6/Upt22"/>
</dbReference>
<dbReference type="AlphaFoldDB" id="A0A075B383"/>
<name>A0A075B383_ROZAC</name>